<dbReference type="Proteomes" id="UP000054538">
    <property type="component" value="Unassembled WGS sequence"/>
</dbReference>
<dbReference type="HOGENOM" id="CLU_158360_0_0_1"/>
<evidence type="ECO:0000313" key="1">
    <source>
        <dbReference type="EMBL" id="KIK99117.1"/>
    </source>
</evidence>
<dbReference type="AlphaFoldDB" id="A0A0D0DKS3"/>
<reference evidence="1 2" key="1">
    <citation type="submission" date="2014-04" db="EMBL/GenBank/DDBJ databases">
        <authorList>
            <consortium name="DOE Joint Genome Institute"/>
            <person name="Kuo A."/>
            <person name="Kohler A."/>
            <person name="Jargeat P."/>
            <person name="Nagy L.G."/>
            <person name="Floudas D."/>
            <person name="Copeland A."/>
            <person name="Barry K.W."/>
            <person name="Cichocki N."/>
            <person name="Veneault-Fourrey C."/>
            <person name="LaButti K."/>
            <person name="Lindquist E.A."/>
            <person name="Lipzen A."/>
            <person name="Lundell T."/>
            <person name="Morin E."/>
            <person name="Murat C."/>
            <person name="Sun H."/>
            <person name="Tunlid A."/>
            <person name="Henrissat B."/>
            <person name="Grigoriev I.V."/>
            <person name="Hibbett D.S."/>
            <person name="Martin F."/>
            <person name="Nordberg H.P."/>
            <person name="Cantor M.N."/>
            <person name="Hua S.X."/>
        </authorList>
    </citation>
    <scope>NUCLEOTIDE SEQUENCE [LARGE SCALE GENOMIC DNA]</scope>
    <source>
        <strain evidence="1 2">Ve08.2h10</strain>
    </source>
</reference>
<name>A0A0D0DKS3_9AGAM</name>
<evidence type="ECO:0000313" key="2">
    <source>
        <dbReference type="Proteomes" id="UP000054538"/>
    </source>
</evidence>
<dbReference type="OrthoDB" id="2682674at2759"/>
<dbReference type="EMBL" id="KN824869">
    <property type="protein sequence ID" value="KIK99117.1"/>
    <property type="molecule type" value="Genomic_DNA"/>
</dbReference>
<proteinExistence type="predicted"/>
<sequence length="83" mass="9532">MHECILNTFALYLETIEDLPKTHGQWPHGALTLSVVAVEHAFRQWDTSNFIPLSKADAKFLNKLWGYVTDEVMTSVDQILEKK</sequence>
<organism evidence="1 2">
    <name type="scientific">Paxillus rubicundulus Ve08.2h10</name>
    <dbReference type="NCBI Taxonomy" id="930991"/>
    <lineage>
        <taxon>Eukaryota</taxon>
        <taxon>Fungi</taxon>
        <taxon>Dikarya</taxon>
        <taxon>Basidiomycota</taxon>
        <taxon>Agaricomycotina</taxon>
        <taxon>Agaricomycetes</taxon>
        <taxon>Agaricomycetidae</taxon>
        <taxon>Boletales</taxon>
        <taxon>Paxilineae</taxon>
        <taxon>Paxillaceae</taxon>
        <taxon>Paxillus</taxon>
    </lineage>
</organism>
<keyword evidence="2" id="KW-1185">Reference proteome</keyword>
<protein>
    <submittedName>
        <fullName evidence="1">Uncharacterized protein</fullName>
    </submittedName>
</protein>
<gene>
    <name evidence="1" type="ORF">PAXRUDRAFT_793514</name>
</gene>
<reference evidence="2" key="2">
    <citation type="submission" date="2015-01" db="EMBL/GenBank/DDBJ databases">
        <title>Evolutionary Origins and Diversification of the Mycorrhizal Mutualists.</title>
        <authorList>
            <consortium name="DOE Joint Genome Institute"/>
            <consortium name="Mycorrhizal Genomics Consortium"/>
            <person name="Kohler A."/>
            <person name="Kuo A."/>
            <person name="Nagy L.G."/>
            <person name="Floudas D."/>
            <person name="Copeland A."/>
            <person name="Barry K.W."/>
            <person name="Cichocki N."/>
            <person name="Veneault-Fourrey C."/>
            <person name="LaButti K."/>
            <person name="Lindquist E.A."/>
            <person name="Lipzen A."/>
            <person name="Lundell T."/>
            <person name="Morin E."/>
            <person name="Murat C."/>
            <person name="Riley R."/>
            <person name="Ohm R."/>
            <person name="Sun H."/>
            <person name="Tunlid A."/>
            <person name="Henrissat B."/>
            <person name="Grigoriev I.V."/>
            <person name="Hibbett D.S."/>
            <person name="Martin F."/>
        </authorList>
    </citation>
    <scope>NUCLEOTIDE SEQUENCE [LARGE SCALE GENOMIC DNA]</scope>
    <source>
        <strain evidence="2">Ve08.2h10</strain>
    </source>
</reference>
<dbReference type="InParanoid" id="A0A0D0DKS3"/>
<accession>A0A0D0DKS3</accession>